<dbReference type="AlphaFoldDB" id="A0A5J4IRC4"/>
<proteinExistence type="predicted"/>
<protein>
    <submittedName>
        <fullName evidence="1">Uncharacterized protein</fullName>
    </submittedName>
</protein>
<accession>A0A5J4IRC4</accession>
<sequence length="59" mass="6548">MAPYSPILFGVANDTASEAKLSFAARLNEMLLKLEIKDFHFKISNNQFANTSITKSAIK</sequence>
<reference evidence="1 2" key="1">
    <citation type="submission" date="2019-08" db="EMBL/GenBank/DDBJ databases">
        <title>Draft genome sequence of Ulvibacter marinus type strain NBRC 109484.</title>
        <authorList>
            <person name="Kawano K."/>
            <person name="Ushijima N."/>
            <person name="Kihara M."/>
            <person name="Itoh H."/>
        </authorList>
    </citation>
    <scope>NUCLEOTIDE SEQUENCE [LARGE SCALE GENOMIC DNA]</scope>
    <source>
        <strain evidence="1 2">NBRC 109484</strain>
    </source>
</reference>
<keyword evidence="2" id="KW-1185">Reference proteome</keyword>
<evidence type="ECO:0000313" key="2">
    <source>
        <dbReference type="Proteomes" id="UP000326509"/>
    </source>
</evidence>
<evidence type="ECO:0000313" key="1">
    <source>
        <dbReference type="EMBL" id="GER60425.1"/>
    </source>
</evidence>
<comment type="caution">
    <text evidence="1">The sequence shown here is derived from an EMBL/GenBank/DDBJ whole genome shotgun (WGS) entry which is preliminary data.</text>
</comment>
<dbReference type="Proteomes" id="UP000326509">
    <property type="component" value="Unassembled WGS sequence"/>
</dbReference>
<organism evidence="1 2">
    <name type="scientific">Patiriisocius marinus</name>
    <dbReference type="NCBI Taxonomy" id="1397112"/>
    <lineage>
        <taxon>Bacteria</taxon>
        <taxon>Pseudomonadati</taxon>
        <taxon>Bacteroidota</taxon>
        <taxon>Flavobacteriia</taxon>
        <taxon>Flavobacteriales</taxon>
        <taxon>Flavobacteriaceae</taxon>
        <taxon>Patiriisocius</taxon>
    </lineage>
</organism>
<name>A0A5J4IRC4_9FLAO</name>
<gene>
    <name evidence="1" type="ORF">ULMA_25330</name>
</gene>
<dbReference type="EMBL" id="BKCG01000007">
    <property type="protein sequence ID" value="GER60425.1"/>
    <property type="molecule type" value="Genomic_DNA"/>
</dbReference>